<feature type="transmembrane region" description="Helical" evidence="6">
    <location>
        <begin position="213"/>
        <end position="233"/>
    </location>
</feature>
<gene>
    <name evidence="8" type="ORF">C8N24_1549</name>
</gene>
<dbReference type="Gene3D" id="1.10.3730.20">
    <property type="match status" value="1"/>
</dbReference>
<organism evidence="8 9">
    <name type="scientific">Solirubrobacter pauli</name>
    <dbReference type="NCBI Taxonomy" id="166793"/>
    <lineage>
        <taxon>Bacteria</taxon>
        <taxon>Bacillati</taxon>
        <taxon>Actinomycetota</taxon>
        <taxon>Thermoleophilia</taxon>
        <taxon>Solirubrobacterales</taxon>
        <taxon>Solirubrobacteraceae</taxon>
        <taxon>Solirubrobacter</taxon>
    </lineage>
</organism>
<protein>
    <submittedName>
        <fullName evidence="8">Drug/metabolite transporter (DMT)-like permease</fullName>
    </submittedName>
</protein>
<comment type="caution">
    <text evidence="8">The sequence shown here is derived from an EMBL/GenBank/DDBJ whole genome shotgun (WGS) entry which is preliminary data.</text>
</comment>
<feature type="transmembrane region" description="Helical" evidence="6">
    <location>
        <begin position="179"/>
        <end position="201"/>
    </location>
</feature>
<dbReference type="Proteomes" id="UP000278962">
    <property type="component" value="Unassembled WGS sequence"/>
</dbReference>
<feature type="transmembrane region" description="Helical" evidence="6">
    <location>
        <begin position="267"/>
        <end position="285"/>
    </location>
</feature>
<evidence type="ECO:0000256" key="4">
    <source>
        <dbReference type="ARBA" id="ARBA00022989"/>
    </source>
</evidence>
<dbReference type="SUPFAM" id="SSF103481">
    <property type="entry name" value="Multidrug resistance efflux transporter EmrE"/>
    <property type="match status" value="2"/>
</dbReference>
<evidence type="ECO:0000259" key="7">
    <source>
        <dbReference type="Pfam" id="PF00892"/>
    </source>
</evidence>
<dbReference type="OrthoDB" id="5242975at2"/>
<proteinExistence type="inferred from homology"/>
<dbReference type="InterPro" id="IPR000620">
    <property type="entry name" value="EamA_dom"/>
</dbReference>
<comment type="similarity">
    <text evidence="2">Belongs to the EamA transporter family.</text>
</comment>
<evidence type="ECO:0000256" key="1">
    <source>
        <dbReference type="ARBA" id="ARBA00004141"/>
    </source>
</evidence>
<keyword evidence="9" id="KW-1185">Reference proteome</keyword>
<reference evidence="8 9" key="1">
    <citation type="submission" date="2018-10" db="EMBL/GenBank/DDBJ databases">
        <title>Genomic Encyclopedia of Archaeal and Bacterial Type Strains, Phase II (KMG-II): from individual species to whole genera.</title>
        <authorList>
            <person name="Goeker M."/>
        </authorList>
    </citation>
    <scope>NUCLEOTIDE SEQUENCE [LARGE SCALE GENOMIC DNA]</scope>
    <source>
        <strain evidence="8 9">DSM 14954</strain>
    </source>
</reference>
<evidence type="ECO:0000256" key="6">
    <source>
        <dbReference type="SAM" id="Phobius"/>
    </source>
</evidence>
<dbReference type="InterPro" id="IPR050638">
    <property type="entry name" value="AA-Vitamin_Transporters"/>
</dbReference>
<feature type="domain" description="EamA" evidence="7">
    <location>
        <begin position="8"/>
        <end position="141"/>
    </location>
</feature>
<feature type="transmembrane region" description="Helical" evidence="6">
    <location>
        <begin position="152"/>
        <end position="172"/>
    </location>
</feature>
<feature type="transmembrane region" description="Helical" evidence="6">
    <location>
        <begin position="95"/>
        <end position="116"/>
    </location>
</feature>
<feature type="transmembrane region" description="Helical" evidence="6">
    <location>
        <begin position="71"/>
        <end position="89"/>
    </location>
</feature>
<feature type="domain" description="EamA" evidence="7">
    <location>
        <begin position="153"/>
        <end position="286"/>
    </location>
</feature>
<evidence type="ECO:0000313" key="8">
    <source>
        <dbReference type="EMBL" id="RKQ91721.1"/>
    </source>
</evidence>
<feature type="transmembrane region" description="Helical" evidence="6">
    <location>
        <begin position="31"/>
        <end position="51"/>
    </location>
</feature>
<sequence>MSARHVTLLAALSAIWGGSYLLIKYALDGFSAAMIVSLRCLLASLVLFVVLRVTGQASRAWADVRERPKWALILSVTAVAAPFLLITYGEHVVPSGLTAVLISPASLFIALLAPFLLPSEKIDRRQGIGMLLGLAGVVLIVGVESVHSLEQFLGAMAMVGAAFFYGLSNFVVKGKYGKLAAVQTSWISVTFAGLLTLPIGIATTPGHTPDVGAVAALVVLGVLGTALAFVIYYELIGAIGAARAALVSYLAPGVALFYGAIFLDEEITVAAILGLVAILGGVAIASRAKRTPAPAATPAMARAS</sequence>
<comment type="subcellular location">
    <subcellularLocation>
        <location evidence="1">Membrane</location>
        <topology evidence="1">Multi-pass membrane protein</topology>
    </subcellularLocation>
</comment>
<keyword evidence="4 6" id="KW-1133">Transmembrane helix</keyword>
<dbReference type="GO" id="GO:0016020">
    <property type="term" value="C:membrane"/>
    <property type="evidence" value="ECO:0007669"/>
    <property type="project" value="UniProtKB-SubCell"/>
</dbReference>
<feature type="transmembrane region" description="Helical" evidence="6">
    <location>
        <begin position="240"/>
        <end position="261"/>
    </location>
</feature>
<evidence type="ECO:0000256" key="2">
    <source>
        <dbReference type="ARBA" id="ARBA00007362"/>
    </source>
</evidence>
<dbReference type="AlphaFoldDB" id="A0A660LG76"/>
<dbReference type="PANTHER" id="PTHR32322:SF9">
    <property type="entry name" value="AMINO-ACID METABOLITE EFFLUX PUMP-RELATED"/>
    <property type="match status" value="1"/>
</dbReference>
<dbReference type="RefSeq" id="WP_121249487.1">
    <property type="nucleotide sequence ID" value="NZ_RBIL01000001.1"/>
</dbReference>
<keyword evidence="3 6" id="KW-0812">Transmembrane</keyword>
<name>A0A660LG76_9ACTN</name>
<evidence type="ECO:0000313" key="9">
    <source>
        <dbReference type="Proteomes" id="UP000278962"/>
    </source>
</evidence>
<evidence type="ECO:0000256" key="5">
    <source>
        <dbReference type="ARBA" id="ARBA00023136"/>
    </source>
</evidence>
<accession>A0A660LG76</accession>
<keyword evidence="5 6" id="KW-0472">Membrane</keyword>
<dbReference type="InterPro" id="IPR037185">
    <property type="entry name" value="EmrE-like"/>
</dbReference>
<feature type="transmembrane region" description="Helical" evidence="6">
    <location>
        <begin position="128"/>
        <end position="146"/>
    </location>
</feature>
<dbReference type="EMBL" id="RBIL01000001">
    <property type="protein sequence ID" value="RKQ91721.1"/>
    <property type="molecule type" value="Genomic_DNA"/>
</dbReference>
<evidence type="ECO:0000256" key="3">
    <source>
        <dbReference type="ARBA" id="ARBA00022692"/>
    </source>
</evidence>
<dbReference type="PANTHER" id="PTHR32322">
    <property type="entry name" value="INNER MEMBRANE TRANSPORTER"/>
    <property type="match status" value="1"/>
</dbReference>
<dbReference type="Pfam" id="PF00892">
    <property type="entry name" value="EamA"/>
    <property type="match status" value="2"/>
</dbReference>